<comment type="caution">
    <text evidence="1">The sequence shown here is derived from an EMBL/GenBank/DDBJ whole genome shotgun (WGS) entry which is preliminary data.</text>
</comment>
<gene>
    <name evidence="1" type="ORF">HPB52_012569</name>
</gene>
<sequence length="70" mass="7516">MRKGFEMSTLEHWPPPALCCAAATGTNWIQAVLSARGNEHGSAPLAGLRSELSAWAERAGSVRENAHKKT</sequence>
<keyword evidence="2" id="KW-1185">Reference proteome</keyword>
<evidence type="ECO:0000313" key="2">
    <source>
        <dbReference type="Proteomes" id="UP000821837"/>
    </source>
</evidence>
<dbReference type="Proteomes" id="UP000821837">
    <property type="component" value="Chromosome 8"/>
</dbReference>
<reference evidence="1" key="1">
    <citation type="journal article" date="2020" name="Cell">
        <title>Large-Scale Comparative Analyses of Tick Genomes Elucidate Their Genetic Diversity and Vector Capacities.</title>
        <authorList>
            <consortium name="Tick Genome and Microbiome Consortium (TIGMIC)"/>
            <person name="Jia N."/>
            <person name="Wang J."/>
            <person name="Shi W."/>
            <person name="Du L."/>
            <person name="Sun Y."/>
            <person name="Zhan W."/>
            <person name="Jiang J.F."/>
            <person name="Wang Q."/>
            <person name="Zhang B."/>
            <person name="Ji P."/>
            <person name="Bell-Sakyi L."/>
            <person name="Cui X.M."/>
            <person name="Yuan T.T."/>
            <person name="Jiang B.G."/>
            <person name="Yang W.F."/>
            <person name="Lam T.T."/>
            <person name="Chang Q.C."/>
            <person name="Ding S.J."/>
            <person name="Wang X.J."/>
            <person name="Zhu J.G."/>
            <person name="Ruan X.D."/>
            <person name="Zhao L."/>
            <person name="Wei J.T."/>
            <person name="Ye R.Z."/>
            <person name="Que T.C."/>
            <person name="Du C.H."/>
            <person name="Zhou Y.H."/>
            <person name="Cheng J.X."/>
            <person name="Dai P.F."/>
            <person name="Guo W.B."/>
            <person name="Han X.H."/>
            <person name="Huang E.J."/>
            <person name="Li L.F."/>
            <person name="Wei W."/>
            <person name="Gao Y.C."/>
            <person name="Liu J.Z."/>
            <person name="Shao H.Z."/>
            <person name="Wang X."/>
            <person name="Wang C.C."/>
            <person name="Yang T.C."/>
            <person name="Huo Q.B."/>
            <person name="Li W."/>
            <person name="Chen H.Y."/>
            <person name="Chen S.E."/>
            <person name="Zhou L.G."/>
            <person name="Ni X.B."/>
            <person name="Tian J.H."/>
            <person name="Sheng Y."/>
            <person name="Liu T."/>
            <person name="Pan Y.S."/>
            <person name="Xia L.Y."/>
            <person name="Li J."/>
            <person name="Zhao F."/>
            <person name="Cao W.C."/>
        </authorList>
    </citation>
    <scope>NUCLEOTIDE SEQUENCE</scope>
    <source>
        <strain evidence="1">Rsan-2018</strain>
    </source>
</reference>
<proteinExistence type="predicted"/>
<reference evidence="1" key="2">
    <citation type="submission" date="2021-09" db="EMBL/GenBank/DDBJ databases">
        <authorList>
            <person name="Jia N."/>
            <person name="Wang J."/>
            <person name="Shi W."/>
            <person name="Du L."/>
            <person name="Sun Y."/>
            <person name="Zhan W."/>
            <person name="Jiang J."/>
            <person name="Wang Q."/>
            <person name="Zhang B."/>
            <person name="Ji P."/>
            <person name="Sakyi L.B."/>
            <person name="Cui X."/>
            <person name="Yuan T."/>
            <person name="Jiang B."/>
            <person name="Yang W."/>
            <person name="Lam T.T.-Y."/>
            <person name="Chang Q."/>
            <person name="Ding S."/>
            <person name="Wang X."/>
            <person name="Zhu J."/>
            <person name="Ruan X."/>
            <person name="Zhao L."/>
            <person name="Wei J."/>
            <person name="Que T."/>
            <person name="Du C."/>
            <person name="Cheng J."/>
            <person name="Dai P."/>
            <person name="Han X."/>
            <person name="Huang E."/>
            <person name="Gao Y."/>
            <person name="Liu J."/>
            <person name="Shao H."/>
            <person name="Ye R."/>
            <person name="Li L."/>
            <person name="Wei W."/>
            <person name="Wang X."/>
            <person name="Wang C."/>
            <person name="Huo Q."/>
            <person name="Li W."/>
            <person name="Guo W."/>
            <person name="Chen H."/>
            <person name="Chen S."/>
            <person name="Zhou L."/>
            <person name="Zhou L."/>
            <person name="Ni X."/>
            <person name="Tian J."/>
            <person name="Zhou Y."/>
            <person name="Sheng Y."/>
            <person name="Liu T."/>
            <person name="Pan Y."/>
            <person name="Xia L."/>
            <person name="Li J."/>
            <person name="Zhao F."/>
            <person name="Cao W."/>
        </authorList>
    </citation>
    <scope>NUCLEOTIDE SEQUENCE</scope>
    <source>
        <strain evidence="1">Rsan-2018</strain>
        <tissue evidence="1">Larvae</tissue>
    </source>
</reference>
<dbReference type="EMBL" id="JABSTV010001254">
    <property type="protein sequence ID" value="KAH7939425.1"/>
    <property type="molecule type" value="Genomic_DNA"/>
</dbReference>
<organism evidence="1 2">
    <name type="scientific">Rhipicephalus sanguineus</name>
    <name type="common">Brown dog tick</name>
    <name type="synonym">Ixodes sanguineus</name>
    <dbReference type="NCBI Taxonomy" id="34632"/>
    <lineage>
        <taxon>Eukaryota</taxon>
        <taxon>Metazoa</taxon>
        <taxon>Ecdysozoa</taxon>
        <taxon>Arthropoda</taxon>
        <taxon>Chelicerata</taxon>
        <taxon>Arachnida</taxon>
        <taxon>Acari</taxon>
        <taxon>Parasitiformes</taxon>
        <taxon>Ixodida</taxon>
        <taxon>Ixodoidea</taxon>
        <taxon>Ixodidae</taxon>
        <taxon>Rhipicephalinae</taxon>
        <taxon>Rhipicephalus</taxon>
        <taxon>Rhipicephalus</taxon>
    </lineage>
</organism>
<protein>
    <submittedName>
        <fullName evidence="1">Uncharacterized protein</fullName>
    </submittedName>
</protein>
<dbReference type="AlphaFoldDB" id="A0A9D4PGZ9"/>
<name>A0A9D4PGZ9_RHISA</name>
<accession>A0A9D4PGZ9</accession>
<evidence type="ECO:0000313" key="1">
    <source>
        <dbReference type="EMBL" id="KAH7939425.1"/>
    </source>
</evidence>